<reference evidence="1 2" key="1">
    <citation type="submission" date="2018-10" db="EMBL/GenBank/DDBJ databases">
        <title>Genomic Encyclopedia of Archaeal and Bacterial Type Strains, Phase II (KMG-II): from individual species to whole genera.</title>
        <authorList>
            <person name="Goeker M."/>
        </authorList>
    </citation>
    <scope>NUCLEOTIDE SEQUENCE [LARGE SCALE GENOMIC DNA]</scope>
    <source>
        <strain evidence="1 2">DSM 18602</strain>
    </source>
</reference>
<evidence type="ECO:0000313" key="1">
    <source>
        <dbReference type="EMBL" id="RKR80011.1"/>
    </source>
</evidence>
<accession>A0A495IUN5</accession>
<dbReference type="EMBL" id="RBKU01000001">
    <property type="protein sequence ID" value="RKR80011.1"/>
    <property type="molecule type" value="Genomic_DNA"/>
</dbReference>
<organism evidence="1 2">
    <name type="scientific">Mucilaginibacter gracilis</name>
    <dbReference type="NCBI Taxonomy" id="423350"/>
    <lineage>
        <taxon>Bacteria</taxon>
        <taxon>Pseudomonadati</taxon>
        <taxon>Bacteroidota</taxon>
        <taxon>Sphingobacteriia</taxon>
        <taxon>Sphingobacteriales</taxon>
        <taxon>Sphingobacteriaceae</taxon>
        <taxon>Mucilaginibacter</taxon>
    </lineage>
</organism>
<name>A0A495IUN5_9SPHI</name>
<evidence type="ECO:0000313" key="2">
    <source>
        <dbReference type="Proteomes" id="UP000268007"/>
    </source>
</evidence>
<keyword evidence="2" id="KW-1185">Reference proteome</keyword>
<sequence length="76" mass="8448">MGQVLRVTVGQAEHAFKLLGMNITDREKAELEIELSGETFKIIREGRSWIAVGATSSSHEEIAESIGKALALRYRF</sequence>
<gene>
    <name evidence="1" type="ORF">BDD43_0099</name>
</gene>
<dbReference type="Proteomes" id="UP000268007">
    <property type="component" value="Unassembled WGS sequence"/>
</dbReference>
<comment type="caution">
    <text evidence="1">The sequence shown here is derived from an EMBL/GenBank/DDBJ whole genome shotgun (WGS) entry which is preliminary data.</text>
</comment>
<proteinExistence type="predicted"/>
<dbReference type="AlphaFoldDB" id="A0A495IUN5"/>
<protein>
    <submittedName>
        <fullName evidence="1">Uncharacterized protein</fullName>
    </submittedName>
</protein>